<dbReference type="OrthoDB" id="6191871at2"/>
<proteinExistence type="predicted"/>
<feature type="domain" description="HTH luxR-type" evidence="1">
    <location>
        <begin position="166"/>
        <end position="223"/>
    </location>
</feature>
<dbReference type="Gene3D" id="1.10.10.10">
    <property type="entry name" value="Winged helix-like DNA-binding domain superfamily/Winged helix DNA-binding domain"/>
    <property type="match status" value="1"/>
</dbReference>
<dbReference type="InterPro" id="IPR036388">
    <property type="entry name" value="WH-like_DNA-bd_sf"/>
</dbReference>
<reference evidence="2 3" key="1">
    <citation type="submission" date="2014-06" db="EMBL/GenBank/DDBJ databases">
        <title>Whole Genome Sequences of Three Symbiotic Endozoicomonas Bacteria.</title>
        <authorList>
            <person name="Neave M.J."/>
            <person name="Apprill A."/>
            <person name="Voolstra C.R."/>
        </authorList>
    </citation>
    <scope>NUCLEOTIDE SEQUENCE [LARGE SCALE GENOMIC DNA]</scope>
    <source>
        <strain evidence="2 3">DSM 25634</strain>
    </source>
</reference>
<dbReference type="SUPFAM" id="SSF55785">
    <property type="entry name" value="PYP-like sensor domain (PAS domain)"/>
    <property type="match status" value="1"/>
</dbReference>
<dbReference type="STRING" id="1137799.GZ78_09435"/>
<dbReference type="eggNOG" id="COG2197">
    <property type="taxonomic scope" value="Bacteria"/>
</dbReference>
<dbReference type="SUPFAM" id="SSF46894">
    <property type="entry name" value="C-terminal effector domain of the bipartite response regulators"/>
    <property type="match status" value="1"/>
</dbReference>
<sequence length="256" mass="29405">MNEIMFCDPEVPLMNIPGSVMDRLNKSRNSIHIMDNEHRCYFVNAYWKQLHQLDKAEVCIEGLPYSAIPHNAFYSCSDRFEAHDQEVFKTHKMIPSLEIHHYDSIGGWMALLLTVQPIEIESKCAGLIGEAQPLPEFLVRNYQKMRNSIITPRNPEVDYKLFLTNPDKLHDAEFDTVYLLMLGLKAKQIAARRNISVNTVYSTLANIKVRLGLNKPDQIVEYGIENGWHDHVPHMFRETETTLQLGKAALGFDYGA</sequence>
<dbReference type="SMART" id="SM00421">
    <property type="entry name" value="HTH_LUXR"/>
    <property type="match status" value="1"/>
</dbReference>
<dbReference type="InterPro" id="IPR016032">
    <property type="entry name" value="Sig_transdc_resp-reg_C-effctor"/>
</dbReference>
<dbReference type="Proteomes" id="UP000028073">
    <property type="component" value="Unassembled WGS sequence"/>
</dbReference>
<dbReference type="EMBL" id="JOKH01000002">
    <property type="protein sequence ID" value="KEQ17861.1"/>
    <property type="molecule type" value="Genomic_DNA"/>
</dbReference>
<dbReference type="InterPro" id="IPR000792">
    <property type="entry name" value="Tscrpt_reg_LuxR_C"/>
</dbReference>
<evidence type="ECO:0000259" key="1">
    <source>
        <dbReference type="SMART" id="SM00421"/>
    </source>
</evidence>
<gene>
    <name evidence="2" type="ORF">GZ78_09435</name>
</gene>
<comment type="caution">
    <text evidence="2">The sequence shown here is derived from an EMBL/GenBank/DDBJ whole genome shotgun (WGS) entry which is preliminary data.</text>
</comment>
<organism evidence="2 3">
    <name type="scientific">Endozoicomonas numazuensis</name>
    <dbReference type="NCBI Taxonomy" id="1137799"/>
    <lineage>
        <taxon>Bacteria</taxon>
        <taxon>Pseudomonadati</taxon>
        <taxon>Pseudomonadota</taxon>
        <taxon>Gammaproteobacteria</taxon>
        <taxon>Oceanospirillales</taxon>
        <taxon>Endozoicomonadaceae</taxon>
        <taxon>Endozoicomonas</taxon>
    </lineage>
</organism>
<evidence type="ECO:0000313" key="2">
    <source>
        <dbReference type="EMBL" id="KEQ17861.1"/>
    </source>
</evidence>
<protein>
    <recommendedName>
        <fullName evidence="1">HTH luxR-type domain-containing protein</fullName>
    </recommendedName>
</protein>
<dbReference type="InterPro" id="IPR035965">
    <property type="entry name" value="PAS-like_dom_sf"/>
</dbReference>
<accession>A0A081NHD8</accession>
<name>A0A081NHD8_9GAMM</name>
<keyword evidence="3" id="KW-1185">Reference proteome</keyword>
<dbReference type="AlphaFoldDB" id="A0A081NHD8"/>
<dbReference type="GO" id="GO:0003677">
    <property type="term" value="F:DNA binding"/>
    <property type="evidence" value="ECO:0007669"/>
    <property type="project" value="InterPro"/>
</dbReference>
<dbReference type="GO" id="GO:0006355">
    <property type="term" value="P:regulation of DNA-templated transcription"/>
    <property type="evidence" value="ECO:0007669"/>
    <property type="project" value="InterPro"/>
</dbReference>
<dbReference type="RefSeq" id="WP_034834781.1">
    <property type="nucleotide sequence ID" value="NZ_JOKH01000002.1"/>
</dbReference>
<evidence type="ECO:0000313" key="3">
    <source>
        <dbReference type="Proteomes" id="UP000028073"/>
    </source>
</evidence>